<comment type="caution">
    <text evidence="3">The sequence shown here is derived from an EMBL/GenBank/DDBJ whole genome shotgun (WGS) entry which is preliminary data.</text>
</comment>
<dbReference type="SUPFAM" id="SSF56399">
    <property type="entry name" value="ADP-ribosylation"/>
    <property type="match status" value="1"/>
</dbReference>
<dbReference type="Gene3D" id="3.90.228.10">
    <property type="match status" value="1"/>
</dbReference>
<feature type="region of interest" description="Disordered" evidence="1">
    <location>
        <begin position="48"/>
        <end position="98"/>
    </location>
</feature>
<dbReference type="InterPro" id="IPR012317">
    <property type="entry name" value="Poly(ADP-ribose)pol_cat_dom"/>
</dbReference>
<evidence type="ECO:0000256" key="1">
    <source>
        <dbReference type="SAM" id="MobiDB-lite"/>
    </source>
</evidence>
<organism evidence="3 4">
    <name type="scientific">Agaricus bisporus var. burnettii</name>
    <dbReference type="NCBI Taxonomy" id="192524"/>
    <lineage>
        <taxon>Eukaryota</taxon>
        <taxon>Fungi</taxon>
        <taxon>Dikarya</taxon>
        <taxon>Basidiomycota</taxon>
        <taxon>Agaricomycotina</taxon>
        <taxon>Agaricomycetes</taxon>
        <taxon>Agaricomycetidae</taxon>
        <taxon>Agaricales</taxon>
        <taxon>Agaricineae</taxon>
        <taxon>Agaricaceae</taxon>
        <taxon>Agaricus</taxon>
    </lineage>
</organism>
<feature type="compositionally biased region" description="Polar residues" evidence="1">
    <location>
        <begin position="83"/>
        <end position="98"/>
    </location>
</feature>
<evidence type="ECO:0000313" key="3">
    <source>
        <dbReference type="EMBL" id="KAF7771676.1"/>
    </source>
</evidence>
<evidence type="ECO:0000313" key="4">
    <source>
        <dbReference type="Proteomes" id="UP000629468"/>
    </source>
</evidence>
<protein>
    <recommendedName>
        <fullName evidence="2">PARP catalytic domain-containing protein</fullName>
    </recommendedName>
</protein>
<feature type="domain" description="PARP catalytic" evidence="2">
    <location>
        <begin position="330"/>
        <end position="446"/>
    </location>
</feature>
<dbReference type="GO" id="GO:0003950">
    <property type="term" value="F:NAD+ poly-ADP-ribosyltransferase activity"/>
    <property type="evidence" value="ECO:0007669"/>
    <property type="project" value="InterPro"/>
</dbReference>
<dbReference type="PANTHER" id="PTHR31681">
    <property type="entry name" value="C2H2-LIKE ZINC FINGER PROTEIN"/>
    <property type="match status" value="1"/>
</dbReference>
<accession>A0A8H7KG71</accession>
<name>A0A8H7KG71_AGABI</name>
<feature type="compositionally biased region" description="Pro residues" evidence="1">
    <location>
        <begin position="52"/>
        <end position="63"/>
    </location>
</feature>
<proteinExistence type="predicted"/>
<dbReference type="Proteomes" id="UP000629468">
    <property type="component" value="Unassembled WGS sequence"/>
</dbReference>
<evidence type="ECO:0000259" key="2">
    <source>
        <dbReference type="Pfam" id="PF00644"/>
    </source>
</evidence>
<dbReference type="EMBL" id="JABXXO010000008">
    <property type="protein sequence ID" value="KAF7771676.1"/>
    <property type="molecule type" value="Genomic_DNA"/>
</dbReference>
<gene>
    <name evidence="3" type="ORF">Agabi119p4_5987</name>
</gene>
<sequence>MQYHIYSDYWRFRHGQPSFVMAAHVPTFLSLLSTAASAYPAIAKFASNSSAPPAPPAPPPPTAPSQQHTSNALAPSAPVNVPGSLQPQSNNGPVTMGSPPNQGNPFCDYCSLRPKYSDSGRLHPYCSKTCASKDKRKNWTPAMGNQPPQLAVPGAFCEHCLVNVKYFDGTKTHPFCSKACAKKANRKQSLNVTIPAPKPPGICQAPNCQSQVYTNSNGSLGEYCSIAHKTLGETLCLMCLQAPKTTLSHFCSQTCIDKVEKLGSTILEVPVGHVTFKSVADQFKSSWRHNSQCPSVRRIYKICFPPSSLAAYNTYKSSVEARGQFASQGRSAGNENRRWHGTRRECHLGDKGNTQLCASSTCSLCSIVKNSYDLSLFGKKTGWGRFGRGIYTSSTSSKSNDYSQNDCKSNLKAILLNKVVVGKGHKLTHDLTSLTAPPHGFDSVLAERGGSLNYDELVVYTNDAIRPSFLVMYEL</sequence>
<dbReference type="Pfam" id="PF00644">
    <property type="entry name" value="PARP"/>
    <property type="match status" value="1"/>
</dbReference>
<dbReference type="PANTHER" id="PTHR31681:SF3">
    <property type="entry name" value="OS04G0690100 PROTEIN"/>
    <property type="match status" value="1"/>
</dbReference>
<dbReference type="AlphaFoldDB" id="A0A8H7KG71"/>
<reference evidence="3 4" key="1">
    <citation type="journal article" name="Sci. Rep.">
        <title>Telomere-to-telomere assembled and centromere annotated genomes of the two main subspecies of the button mushroom Agaricus bisporus reveal especially polymorphic chromosome ends.</title>
        <authorList>
            <person name="Sonnenberg A.S.M."/>
            <person name="Sedaghat-Telgerd N."/>
            <person name="Lavrijssen B."/>
            <person name="Ohm R.A."/>
            <person name="Hendrickx P.M."/>
            <person name="Scholtmeijer K."/>
            <person name="Baars J.J.P."/>
            <person name="van Peer A."/>
        </authorList>
    </citation>
    <scope>NUCLEOTIDE SEQUENCE [LARGE SCALE GENOMIC DNA]</scope>
    <source>
        <strain evidence="3 4">H119_p4</strain>
    </source>
</reference>